<reference evidence="2 3" key="1">
    <citation type="journal article" date="2015" name="Fungal Genet. Biol.">
        <title>Evolution of novel wood decay mechanisms in Agaricales revealed by the genome sequences of Fistulina hepatica and Cylindrobasidium torrendii.</title>
        <authorList>
            <person name="Floudas D."/>
            <person name="Held B.W."/>
            <person name="Riley R."/>
            <person name="Nagy L.G."/>
            <person name="Koehler G."/>
            <person name="Ransdell A.S."/>
            <person name="Younus H."/>
            <person name="Chow J."/>
            <person name="Chiniquy J."/>
            <person name="Lipzen A."/>
            <person name="Tritt A."/>
            <person name="Sun H."/>
            <person name="Haridas S."/>
            <person name="LaButti K."/>
            <person name="Ohm R.A."/>
            <person name="Kues U."/>
            <person name="Blanchette R.A."/>
            <person name="Grigoriev I.V."/>
            <person name="Minto R.E."/>
            <person name="Hibbett D.S."/>
        </authorList>
    </citation>
    <scope>NUCLEOTIDE SEQUENCE [LARGE SCALE GENOMIC DNA]</scope>
    <source>
        <strain evidence="2 3">FP15055 ss-10</strain>
    </source>
</reference>
<evidence type="ECO:0000313" key="3">
    <source>
        <dbReference type="Proteomes" id="UP000054007"/>
    </source>
</evidence>
<name>A0A0D7ASW7_9AGAR</name>
<dbReference type="EMBL" id="KN881053">
    <property type="protein sequence ID" value="KIY61105.1"/>
    <property type="molecule type" value="Genomic_DNA"/>
</dbReference>
<keyword evidence="3" id="KW-1185">Reference proteome</keyword>
<proteinExistence type="predicted"/>
<feature type="region of interest" description="Disordered" evidence="1">
    <location>
        <begin position="511"/>
        <end position="541"/>
    </location>
</feature>
<evidence type="ECO:0000256" key="1">
    <source>
        <dbReference type="SAM" id="MobiDB-lite"/>
    </source>
</evidence>
<feature type="compositionally biased region" description="Polar residues" evidence="1">
    <location>
        <begin position="443"/>
        <end position="458"/>
    </location>
</feature>
<feature type="region of interest" description="Disordered" evidence="1">
    <location>
        <begin position="237"/>
        <end position="256"/>
    </location>
</feature>
<dbReference type="Proteomes" id="UP000054007">
    <property type="component" value="Unassembled WGS sequence"/>
</dbReference>
<evidence type="ECO:0000313" key="2">
    <source>
        <dbReference type="EMBL" id="KIY61105.1"/>
    </source>
</evidence>
<feature type="compositionally biased region" description="Low complexity" evidence="1">
    <location>
        <begin position="368"/>
        <end position="382"/>
    </location>
</feature>
<feature type="compositionally biased region" description="Low complexity" evidence="1">
    <location>
        <begin position="459"/>
        <end position="473"/>
    </location>
</feature>
<gene>
    <name evidence="2" type="ORF">CYLTODRAFT_480469</name>
</gene>
<sequence length="759" mass="81746">MPLIAATKSSADSLLGAFQPLLSLTPYRALRSNPQDQNAVKYFRESSQWHLAPPQKENPPQRLREVIDTVDSQHGPFTIVHLATLRALRCAAGSLSSDEQSTLSKYAPQIWTALVALGIWEDLDIDPFPGPDDFYALGERKIGSVTISRWGLNAETKPSSCTDCARKQKRCLIIGGASKSQYCRECALRWKICSHHDPTSYKGPGQKRTLTPEERKTNLRETKRRCYDKYGGTTAIQSQQKEARARRINDPQYPSRIPYSEHQRAYVATARGMMSSGWHATFPETDKPLDSSSQDLAANHVQEFPCPSAQTESTPLAQATVTGMEGQQENSELCQITHVGTECSKEGSSAKDDTHEQGLNVSVTTRIASGSQSASASPVQVSEPCRLSPAPSRVTPEFETHLPSEGAELPLPQLPIVEPGIEDAGQSPSDVDEANSAAEFTRSGKSPDTTQTASFGLDSQSASASPVQVSKPSCLSPAPSRVTPEFETHLPSEGAELPLPQLPIVEPGIEDAGQSPSDVDEANSAAEFTRSGEGLDTTQPVSFGLNLQSASASPVQMSKPSCLSPAPSRVTPEFETQLPSEAAGSGEGFDTMQTVSLGHVSQSASASPGQMSESPRLLPALLQVDPQLPLPLGAGLPSPQLPFVGIEDTQQSPVSSPLTPCSDLPATPERFFVTIFLCRPVRPSSAAAALLTACLGLTQVRHIWDCRGMNRTDVHLDGRRDTRSYVEQVCVCIRLESSIGLAGDYVKLSLGVIWVVQRE</sequence>
<dbReference type="AlphaFoldDB" id="A0A0D7ASW7"/>
<accession>A0A0D7ASW7</accession>
<feature type="region of interest" description="Disordered" evidence="1">
    <location>
        <begin position="368"/>
        <end position="486"/>
    </location>
</feature>
<organism evidence="2 3">
    <name type="scientific">Cylindrobasidium torrendii FP15055 ss-10</name>
    <dbReference type="NCBI Taxonomy" id="1314674"/>
    <lineage>
        <taxon>Eukaryota</taxon>
        <taxon>Fungi</taxon>
        <taxon>Dikarya</taxon>
        <taxon>Basidiomycota</taxon>
        <taxon>Agaricomycotina</taxon>
        <taxon>Agaricomycetes</taxon>
        <taxon>Agaricomycetidae</taxon>
        <taxon>Agaricales</taxon>
        <taxon>Marasmiineae</taxon>
        <taxon>Physalacriaceae</taxon>
        <taxon>Cylindrobasidium</taxon>
    </lineage>
</organism>
<protein>
    <submittedName>
        <fullName evidence="2">Uncharacterized protein</fullName>
    </submittedName>
</protein>